<dbReference type="OrthoDB" id="5793716at2759"/>
<dbReference type="Proteomes" id="UP000277928">
    <property type="component" value="Unassembled WGS sequence"/>
</dbReference>
<evidence type="ECO:0008006" key="4">
    <source>
        <dbReference type="Google" id="ProtNLM"/>
    </source>
</evidence>
<organism evidence="2 3">
    <name type="scientific">Litomosoides sigmodontis</name>
    <name type="common">Filarial nematode worm</name>
    <dbReference type="NCBI Taxonomy" id="42156"/>
    <lineage>
        <taxon>Eukaryota</taxon>
        <taxon>Metazoa</taxon>
        <taxon>Ecdysozoa</taxon>
        <taxon>Nematoda</taxon>
        <taxon>Chromadorea</taxon>
        <taxon>Rhabditida</taxon>
        <taxon>Spirurina</taxon>
        <taxon>Spiruromorpha</taxon>
        <taxon>Filarioidea</taxon>
        <taxon>Onchocercidae</taxon>
        <taxon>Litomosoides</taxon>
    </lineage>
</organism>
<proteinExistence type="predicted"/>
<dbReference type="Gene3D" id="3.10.310.50">
    <property type="match status" value="1"/>
</dbReference>
<dbReference type="PANTHER" id="PTHR33748:SF1">
    <property type="entry name" value="TPM_PHOSPHATASE DOMAIN-CONTAINING PROTEIN"/>
    <property type="match status" value="1"/>
</dbReference>
<dbReference type="AlphaFoldDB" id="A0A3P6SIE9"/>
<dbReference type="PANTHER" id="PTHR33748">
    <property type="entry name" value="PROTEIN CBG04600"/>
    <property type="match status" value="1"/>
</dbReference>
<evidence type="ECO:0000256" key="1">
    <source>
        <dbReference type="SAM" id="SignalP"/>
    </source>
</evidence>
<dbReference type="GO" id="GO:0005892">
    <property type="term" value="C:acetylcholine-gated channel complex"/>
    <property type="evidence" value="ECO:0007669"/>
    <property type="project" value="InterPro"/>
</dbReference>
<dbReference type="STRING" id="42156.A0A3P6SIE9"/>
<keyword evidence="1" id="KW-0732">Signal</keyword>
<dbReference type="OMA" id="CDPYETL"/>
<keyword evidence="3" id="KW-1185">Reference proteome</keyword>
<gene>
    <name evidence="2" type="ORF">NLS_LOCUS179</name>
</gene>
<evidence type="ECO:0000313" key="3">
    <source>
        <dbReference type="Proteomes" id="UP000277928"/>
    </source>
</evidence>
<accession>A0A3P6SIE9</accession>
<dbReference type="EMBL" id="UYRX01000004">
    <property type="protein sequence ID" value="VDK67790.1"/>
    <property type="molecule type" value="Genomic_DNA"/>
</dbReference>
<evidence type="ECO:0000313" key="2">
    <source>
        <dbReference type="EMBL" id="VDK67790.1"/>
    </source>
</evidence>
<name>A0A3P6SIE9_LITSI</name>
<protein>
    <recommendedName>
        <fullName evidence="4">TPM domain-containing protein</fullName>
    </recommendedName>
</protein>
<dbReference type="Pfam" id="PF17175">
    <property type="entry name" value="MOLO1"/>
    <property type="match status" value="1"/>
</dbReference>
<feature type="signal peptide" evidence="1">
    <location>
        <begin position="1"/>
        <end position="17"/>
    </location>
</feature>
<feature type="chain" id="PRO_5018267197" description="TPM domain-containing protein" evidence="1">
    <location>
        <begin position="18"/>
        <end position="216"/>
    </location>
</feature>
<dbReference type="InterPro" id="IPR033438">
    <property type="entry name" value="MOLO1"/>
</dbReference>
<sequence length="216" mass="24176">MWCRGLLLLIQFYFSQQQTTGTFPNPRTSGYNKCGLKSKGYVCDPDEQLTEQERYRLNNDLLQLSRSTSGEERADFCTAKGVDATLFITKQGNEQLAHKLNTLWAVDGQCKKSIIFVLSTNDHSLYYAFDEHSPIPVNIFEKVISEQQQLLNDGKFTMALTAIFSNLGKSVQDSKKNGIMINDNMNERGTSSGIPQISALSYLTMISSISLHLLAA</sequence>
<reference evidence="2 3" key="1">
    <citation type="submission" date="2018-08" db="EMBL/GenBank/DDBJ databases">
        <authorList>
            <person name="Laetsch R D."/>
            <person name="Stevens L."/>
            <person name="Kumar S."/>
            <person name="Blaxter L. M."/>
        </authorList>
    </citation>
    <scope>NUCLEOTIDE SEQUENCE [LARGE SCALE GENOMIC DNA]</scope>
</reference>